<reference evidence="1" key="1">
    <citation type="submission" date="2020-05" db="EMBL/GenBank/DDBJ databases">
        <title>Genomic Encyclopedia of Type Strains, Phase IV (KMG-V): Genome sequencing to study the core and pangenomes of soil and plant-associated prokaryotes.</title>
        <authorList>
            <person name="Whitman W."/>
        </authorList>
    </citation>
    <scope>NUCLEOTIDE SEQUENCE</scope>
    <source>
        <strain evidence="1">16F</strain>
    </source>
</reference>
<dbReference type="AlphaFoldDB" id="A0A8J8K401"/>
<gene>
    <name evidence="1" type="ORF">HNQ03_000250</name>
</gene>
<accession>A0A8J8K401</accession>
<evidence type="ECO:0000313" key="1">
    <source>
        <dbReference type="EMBL" id="NRS91185.1"/>
    </source>
</evidence>
<keyword evidence="2" id="KW-1185">Reference proteome</keyword>
<proteinExistence type="predicted"/>
<organism evidence="1 2">
    <name type="scientific">Frigoriflavimonas asaccharolytica</name>
    <dbReference type="NCBI Taxonomy" id="2735899"/>
    <lineage>
        <taxon>Bacteria</taxon>
        <taxon>Pseudomonadati</taxon>
        <taxon>Bacteroidota</taxon>
        <taxon>Flavobacteriia</taxon>
        <taxon>Flavobacteriales</taxon>
        <taxon>Weeksellaceae</taxon>
        <taxon>Frigoriflavimonas</taxon>
    </lineage>
</organism>
<sequence length="298" mass="34849">MKPHLSLLLLFTLIFCNSQQITVNVPFKKIKLFNKEFVIPDINKSKEKLSSCEKKVFDNKNKIAKNTAVEKRKSLKEYEGTMAMPDTINVSLTEYNSNSSTIQYNFNQTNSFSIMTYYDSDPLLQDKSLRDDFFNSQPMLFKEYRGYYSNGSLNLKRLSYSAITIKQYEFDENGNLVKEFDLSKKYNLSVLDVLKILNVNDVVIDFQINRLSTDPHTILMCAETNRGKVWYLGQGEEEKEYLILDNNREYVSQQMNENKAGNFKFLDSNDYKNQYGDKMIGEVELKTGFMFFVYDRVN</sequence>
<evidence type="ECO:0000313" key="2">
    <source>
        <dbReference type="Proteomes" id="UP000610746"/>
    </source>
</evidence>
<comment type="caution">
    <text evidence="1">The sequence shown here is derived from an EMBL/GenBank/DDBJ whole genome shotgun (WGS) entry which is preliminary data.</text>
</comment>
<protein>
    <submittedName>
        <fullName evidence="1">Uncharacterized protein YeeX (DUF496 family)</fullName>
    </submittedName>
</protein>
<dbReference type="Proteomes" id="UP000610746">
    <property type="component" value="Unassembled WGS sequence"/>
</dbReference>
<name>A0A8J8K401_9FLAO</name>
<dbReference type="EMBL" id="JABSNO010000001">
    <property type="protein sequence ID" value="NRS91185.1"/>
    <property type="molecule type" value="Genomic_DNA"/>
</dbReference>
<dbReference type="RefSeq" id="WP_173777812.1">
    <property type="nucleotide sequence ID" value="NZ_JABSNO010000001.1"/>
</dbReference>